<dbReference type="HOGENOM" id="CLU_054456_3_1_0"/>
<dbReference type="eggNOG" id="COG0005">
    <property type="taxonomic scope" value="Bacteria"/>
</dbReference>
<dbReference type="EC" id="2.4.2.1" evidence="3"/>
<evidence type="ECO:0000256" key="5">
    <source>
        <dbReference type="ARBA" id="ARBA00022679"/>
    </source>
</evidence>
<dbReference type="Gene3D" id="3.40.50.1580">
    <property type="entry name" value="Nucleoside phosphorylase domain"/>
    <property type="match status" value="1"/>
</dbReference>
<evidence type="ECO:0000256" key="4">
    <source>
        <dbReference type="ARBA" id="ARBA00022676"/>
    </source>
</evidence>
<dbReference type="Proteomes" id="UP000000445">
    <property type="component" value="Chromosome"/>
</dbReference>
<evidence type="ECO:0000313" key="9">
    <source>
        <dbReference type="Proteomes" id="UP000000445"/>
    </source>
</evidence>
<dbReference type="InterPro" id="IPR011268">
    <property type="entry name" value="Purine_phosphorylase"/>
</dbReference>
<keyword evidence="5" id="KW-0808">Transferase</keyword>
<evidence type="ECO:0000256" key="1">
    <source>
        <dbReference type="ARBA" id="ARBA00005058"/>
    </source>
</evidence>
<proteinExistence type="inferred from homology"/>
<keyword evidence="9" id="KW-1185">Reference proteome</keyword>
<reference evidence="8 9" key="1">
    <citation type="journal article" date="2009" name="Biosci. Biotechnol. Biochem.">
        <title>WeGAS: a web-based microbial genome annotation system.</title>
        <authorList>
            <person name="Lee D."/>
            <person name="Seo H."/>
            <person name="Park C."/>
            <person name="Park K."/>
        </authorList>
    </citation>
    <scope>NUCLEOTIDE SEQUENCE [LARGE SCALE GENOMIC DNA]</scope>
    <source>
        <strain evidence="9">ATCC 49049 / DSM 4359 / NBRC 107923 / NS-E</strain>
    </source>
</reference>
<keyword evidence="4" id="KW-0328">Glycosyltransferase</keyword>
<accession>B9K7V6</accession>
<evidence type="ECO:0000313" key="8">
    <source>
        <dbReference type="EMBL" id="ACM23039.1"/>
    </source>
</evidence>
<dbReference type="UniPathway" id="UPA00606"/>
<dbReference type="GO" id="GO:0004731">
    <property type="term" value="F:purine-nucleoside phosphorylase activity"/>
    <property type="evidence" value="ECO:0007669"/>
    <property type="project" value="UniProtKB-EC"/>
</dbReference>
<evidence type="ECO:0000256" key="6">
    <source>
        <dbReference type="ARBA" id="ARBA00031036"/>
    </source>
</evidence>
<protein>
    <recommendedName>
        <fullName evidence="3">purine-nucleoside phosphorylase</fullName>
        <ecNumber evidence="3">2.4.2.1</ecNumber>
    </recommendedName>
    <alternativeName>
        <fullName evidence="6">Inosine-guanosine phosphorylase</fullName>
    </alternativeName>
</protein>
<dbReference type="GO" id="GO:0005737">
    <property type="term" value="C:cytoplasm"/>
    <property type="evidence" value="ECO:0007669"/>
    <property type="project" value="TreeGrafter"/>
</dbReference>
<dbReference type="AlphaFoldDB" id="B9K7V6"/>
<evidence type="ECO:0000259" key="7">
    <source>
        <dbReference type="Pfam" id="PF01048"/>
    </source>
</evidence>
<evidence type="ECO:0000256" key="3">
    <source>
        <dbReference type="ARBA" id="ARBA00011886"/>
    </source>
</evidence>
<dbReference type="InterPro" id="IPR035994">
    <property type="entry name" value="Nucleoside_phosphorylase_sf"/>
</dbReference>
<dbReference type="EMBL" id="CP000916">
    <property type="protein sequence ID" value="ACM23039.1"/>
    <property type="molecule type" value="Genomic_DNA"/>
</dbReference>
<dbReference type="GO" id="GO:0009116">
    <property type="term" value="P:nucleoside metabolic process"/>
    <property type="evidence" value="ECO:0007669"/>
    <property type="project" value="InterPro"/>
</dbReference>
<gene>
    <name evidence="8" type="ordered locus">CTN_0863</name>
</gene>
<dbReference type="KEGG" id="tna:CTN_0863"/>
<evidence type="ECO:0000256" key="2">
    <source>
        <dbReference type="ARBA" id="ARBA00006751"/>
    </source>
</evidence>
<feature type="domain" description="Nucleoside phosphorylase" evidence="7">
    <location>
        <begin position="2"/>
        <end position="106"/>
    </location>
</feature>
<dbReference type="Pfam" id="PF01048">
    <property type="entry name" value="PNP_UDP_1"/>
    <property type="match status" value="1"/>
</dbReference>
<dbReference type="InterPro" id="IPR000845">
    <property type="entry name" value="Nucleoside_phosphorylase_d"/>
</dbReference>
<dbReference type="PANTHER" id="PTHR11904:SF9">
    <property type="entry name" value="PURINE NUCLEOSIDE PHOSPHORYLASE-RELATED"/>
    <property type="match status" value="1"/>
</dbReference>
<sequence>MVDPEWAKRVKERVELKEGVYIGVLGPSYETPAEIRAFEKLGADLVGMSTVPELIAARHCGLKTIVFSCVTNMASGVSHGRLSHEEVIRTTKMAQGRIEKVLKTAVEVF</sequence>
<name>B9K7V6_THENN</name>
<dbReference type="STRING" id="309803.CTN_0863"/>
<dbReference type="SUPFAM" id="SSF53167">
    <property type="entry name" value="Purine and uridine phosphorylases"/>
    <property type="match status" value="1"/>
</dbReference>
<comment type="similarity">
    <text evidence="2">Belongs to the PNP/MTAP phosphorylase family.</text>
</comment>
<comment type="pathway">
    <text evidence="1">Purine metabolism; purine nucleoside salvage.</text>
</comment>
<dbReference type="PANTHER" id="PTHR11904">
    <property type="entry name" value="METHYLTHIOADENOSINE/PURINE NUCLEOSIDE PHOSPHORYLASE"/>
    <property type="match status" value="1"/>
</dbReference>
<organism evidence="8 9">
    <name type="scientific">Thermotoga neapolitana (strain ATCC 49049 / DSM 4359 / NBRC 107923 / NS-E)</name>
    <dbReference type="NCBI Taxonomy" id="309803"/>
    <lineage>
        <taxon>Bacteria</taxon>
        <taxon>Thermotogati</taxon>
        <taxon>Thermotogota</taxon>
        <taxon>Thermotogae</taxon>
        <taxon>Thermotogales</taxon>
        <taxon>Thermotogaceae</taxon>
        <taxon>Thermotoga</taxon>
    </lineage>
</organism>